<dbReference type="Proteomes" id="UP000299102">
    <property type="component" value="Unassembled WGS sequence"/>
</dbReference>
<protein>
    <submittedName>
        <fullName evidence="3">Uncharacterized protein</fullName>
    </submittedName>
</protein>
<evidence type="ECO:0000256" key="1">
    <source>
        <dbReference type="SAM" id="Coils"/>
    </source>
</evidence>
<feature type="coiled-coil region" evidence="1">
    <location>
        <begin position="110"/>
        <end position="137"/>
    </location>
</feature>
<name>A0A4C1ZIA5_EUMVA</name>
<accession>A0A4C1ZIA5</accession>
<keyword evidence="4" id="KW-1185">Reference proteome</keyword>
<dbReference type="OrthoDB" id="425681at2759"/>
<sequence length="196" mass="21913">MRRRPSAAPRTRRVVMDVLSISARTPNEAVAVGCESLEKWKSVNHHNNVARLADVGGQTEKLKAPNLSELREDCLINPVGASRRVASPPPPARPAGPAPAPNVAVEGERLRRLRERVEAQELKLRRLRALRGQLDRNKQANIALNHMGGILKKGQILSTRNRRACIKRLMDVSEAREICKDRTIWKPMVSAYPYGK</sequence>
<feature type="region of interest" description="Disordered" evidence="2">
    <location>
        <begin position="82"/>
        <end position="102"/>
    </location>
</feature>
<gene>
    <name evidence="3" type="ORF">EVAR_89871_1</name>
</gene>
<organism evidence="3 4">
    <name type="scientific">Eumeta variegata</name>
    <name type="common">Bagworm moth</name>
    <name type="synonym">Eumeta japonica</name>
    <dbReference type="NCBI Taxonomy" id="151549"/>
    <lineage>
        <taxon>Eukaryota</taxon>
        <taxon>Metazoa</taxon>
        <taxon>Ecdysozoa</taxon>
        <taxon>Arthropoda</taxon>
        <taxon>Hexapoda</taxon>
        <taxon>Insecta</taxon>
        <taxon>Pterygota</taxon>
        <taxon>Neoptera</taxon>
        <taxon>Endopterygota</taxon>
        <taxon>Lepidoptera</taxon>
        <taxon>Glossata</taxon>
        <taxon>Ditrysia</taxon>
        <taxon>Tineoidea</taxon>
        <taxon>Psychidae</taxon>
        <taxon>Oiketicinae</taxon>
        <taxon>Eumeta</taxon>
    </lineage>
</organism>
<proteinExistence type="predicted"/>
<reference evidence="3 4" key="1">
    <citation type="journal article" date="2019" name="Commun. Biol.">
        <title>The bagworm genome reveals a unique fibroin gene that provides high tensile strength.</title>
        <authorList>
            <person name="Kono N."/>
            <person name="Nakamura H."/>
            <person name="Ohtoshi R."/>
            <person name="Tomita M."/>
            <person name="Numata K."/>
            <person name="Arakawa K."/>
        </authorList>
    </citation>
    <scope>NUCLEOTIDE SEQUENCE [LARGE SCALE GENOMIC DNA]</scope>
</reference>
<feature type="compositionally biased region" description="Pro residues" evidence="2">
    <location>
        <begin position="87"/>
        <end position="100"/>
    </location>
</feature>
<dbReference type="AlphaFoldDB" id="A0A4C1ZIA5"/>
<dbReference type="EMBL" id="BGZK01001915">
    <property type="protein sequence ID" value="GBP88216.1"/>
    <property type="molecule type" value="Genomic_DNA"/>
</dbReference>
<keyword evidence="1" id="KW-0175">Coiled coil</keyword>
<comment type="caution">
    <text evidence="3">The sequence shown here is derived from an EMBL/GenBank/DDBJ whole genome shotgun (WGS) entry which is preliminary data.</text>
</comment>
<evidence type="ECO:0000313" key="3">
    <source>
        <dbReference type="EMBL" id="GBP88216.1"/>
    </source>
</evidence>
<evidence type="ECO:0000313" key="4">
    <source>
        <dbReference type="Proteomes" id="UP000299102"/>
    </source>
</evidence>
<evidence type="ECO:0000256" key="2">
    <source>
        <dbReference type="SAM" id="MobiDB-lite"/>
    </source>
</evidence>